<dbReference type="Proteomes" id="UP001165960">
    <property type="component" value="Unassembled WGS sequence"/>
</dbReference>
<evidence type="ECO:0000313" key="2">
    <source>
        <dbReference type="Proteomes" id="UP001165960"/>
    </source>
</evidence>
<reference evidence="1" key="1">
    <citation type="submission" date="2022-04" db="EMBL/GenBank/DDBJ databases">
        <title>Genome of the entomopathogenic fungus Entomophthora muscae.</title>
        <authorList>
            <person name="Elya C."/>
            <person name="Lovett B.R."/>
            <person name="Lee E."/>
            <person name="Macias A.M."/>
            <person name="Hajek A.E."/>
            <person name="De Bivort B.L."/>
            <person name="Kasson M.T."/>
            <person name="De Fine Licht H.H."/>
            <person name="Stajich J.E."/>
        </authorList>
    </citation>
    <scope>NUCLEOTIDE SEQUENCE</scope>
    <source>
        <strain evidence="1">Berkeley</strain>
    </source>
</reference>
<proteinExistence type="predicted"/>
<protein>
    <submittedName>
        <fullName evidence="1">Uncharacterized protein</fullName>
    </submittedName>
</protein>
<gene>
    <name evidence="1" type="ORF">DSO57_1036915</name>
</gene>
<accession>A0ACC2UJ03</accession>
<name>A0ACC2UJ03_9FUNG</name>
<evidence type="ECO:0000313" key="1">
    <source>
        <dbReference type="EMBL" id="KAJ9087069.1"/>
    </source>
</evidence>
<organism evidence="1 2">
    <name type="scientific">Entomophthora muscae</name>
    <dbReference type="NCBI Taxonomy" id="34485"/>
    <lineage>
        <taxon>Eukaryota</taxon>
        <taxon>Fungi</taxon>
        <taxon>Fungi incertae sedis</taxon>
        <taxon>Zoopagomycota</taxon>
        <taxon>Entomophthoromycotina</taxon>
        <taxon>Entomophthoromycetes</taxon>
        <taxon>Entomophthorales</taxon>
        <taxon>Entomophthoraceae</taxon>
        <taxon>Entomophthora</taxon>
    </lineage>
</organism>
<sequence length="149" mass="15743">MQTPATTKKTSTSTARAPPSHTDPSQPSCARCQLAASAATKQMSTATGGPRCHHTNLSQPTVPAVTAGTRATKLHRPGVRPPSPGTGRARPPPPRAPPWAPEPPPPPPAPPPPRRPAPPPENREWGIGQKNVKIHQEKREYAGPFLATI</sequence>
<keyword evidence="2" id="KW-1185">Reference proteome</keyword>
<comment type="caution">
    <text evidence="1">The sequence shown here is derived from an EMBL/GenBank/DDBJ whole genome shotgun (WGS) entry which is preliminary data.</text>
</comment>
<dbReference type="EMBL" id="QTSX02000373">
    <property type="protein sequence ID" value="KAJ9087069.1"/>
    <property type="molecule type" value="Genomic_DNA"/>
</dbReference>